<reference evidence="2 3" key="1">
    <citation type="submission" date="2015-06" db="EMBL/GenBank/DDBJ databases">
        <title>Genome sequence of Mycobacterium kumamotonense strain Roo.</title>
        <authorList>
            <person name="Greninger A.L."/>
            <person name="Cunningham G."/>
            <person name="Miller S."/>
        </authorList>
    </citation>
    <scope>NUCLEOTIDE SEQUENCE [LARGE SCALE GENOMIC DNA]</scope>
    <source>
        <strain evidence="2 3">Roo</strain>
    </source>
</reference>
<keyword evidence="3" id="KW-1185">Reference proteome</keyword>
<accession>A0A1B8SA12</accession>
<feature type="transmembrane region" description="Helical" evidence="1">
    <location>
        <begin position="26"/>
        <end position="52"/>
    </location>
</feature>
<dbReference type="AlphaFoldDB" id="A0A1B8SA12"/>
<keyword evidence="1" id="KW-0812">Transmembrane</keyword>
<dbReference type="Proteomes" id="UP000092668">
    <property type="component" value="Unassembled WGS sequence"/>
</dbReference>
<sequence>MSSARTGGKSDGAFGKSKGLTVRLSISLRGLVTGCVIAAFIAGFGTVSWLYFGARHELSEAEHRSRDYARAEEIGLDYAVDAAQVDASDFGAWKARLVKGVTPELTEKLTKAADEMEQILVPLVWKSTAAPLVAKVRSENDGVYVVDCFVGVLTQTAQSKEPVRSTATYGITIDSNRDWEISDVGGIGGVLEGK</sequence>
<name>A0A1B8SA12_9MYCO</name>
<protein>
    <recommendedName>
        <fullName evidence="4">Mammalian cell entry protein</fullName>
    </recommendedName>
</protein>
<keyword evidence="1" id="KW-0472">Membrane</keyword>
<proteinExistence type="predicted"/>
<evidence type="ECO:0000313" key="3">
    <source>
        <dbReference type="Proteomes" id="UP000092668"/>
    </source>
</evidence>
<evidence type="ECO:0008006" key="4">
    <source>
        <dbReference type="Google" id="ProtNLM"/>
    </source>
</evidence>
<comment type="caution">
    <text evidence="2">The sequence shown here is derived from an EMBL/GenBank/DDBJ whole genome shotgun (WGS) entry which is preliminary data.</text>
</comment>
<organism evidence="2 3">
    <name type="scientific">Mycolicibacter kumamotonensis</name>
    <dbReference type="NCBI Taxonomy" id="354243"/>
    <lineage>
        <taxon>Bacteria</taxon>
        <taxon>Bacillati</taxon>
        <taxon>Actinomycetota</taxon>
        <taxon>Actinomycetes</taxon>
        <taxon>Mycobacteriales</taxon>
        <taxon>Mycobacteriaceae</taxon>
        <taxon>Mycolicibacter</taxon>
    </lineage>
</organism>
<keyword evidence="1" id="KW-1133">Transmembrane helix</keyword>
<evidence type="ECO:0000256" key="1">
    <source>
        <dbReference type="SAM" id="Phobius"/>
    </source>
</evidence>
<dbReference type="EMBL" id="LFOE01000065">
    <property type="protein sequence ID" value="OBY29567.1"/>
    <property type="molecule type" value="Genomic_DNA"/>
</dbReference>
<gene>
    <name evidence="2" type="ORF">ACT18_22345</name>
</gene>
<evidence type="ECO:0000313" key="2">
    <source>
        <dbReference type="EMBL" id="OBY29567.1"/>
    </source>
</evidence>